<gene>
    <name evidence="6" type="ORF">ATY37_14745</name>
</gene>
<dbReference type="SUPFAM" id="SSF56349">
    <property type="entry name" value="DNA breaking-rejoining enzymes"/>
    <property type="match status" value="1"/>
</dbReference>
<dbReference type="InterPro" id="IPR011010">
    <property type="entry name" value="DNA_brk_join_enz"/>
</dbReference>
<dbReference type="EMBL" id="LOBR01000032">
    <property type="protein sequence ID" value="KYN88864.1"/>
    <property type="molecule type" value="Genomic_DNA"/>
</dbReference>
<organism evidence="6 7">
    <name type="scientific">Vibrio cidicii</name>
    <dbReference type="NCBI Taxonomy" id="1763883"/>
    <lineage>
        <taxon>Bacteria</taxon>
        <taxon>Pseudomonadati</taxon>
        <taxon>Pseudomonadota</taxon>
        <taxon>Gammaproteobacteria</taxon>
        <taxon>Vibrionales</taxon>
        <taxon>Vibrionaceae</taxon>
        <taxon>Vibrio</taxon>
    </lineage>
</organism>
<evidence type="ECO:0000313" key="6">
    <source>
        <dbReference type="EMBL" id="KYN88864.1"/>
    </source>
</evidence>
<comment type="caution">
    <text evidence="6">The sequence shown here is derived from an EMBL/GenBank/DDBJ whole genome shotgun (WGS) entry which is preliminary data.</text>
</comment>
<dbReference type="Proteomes" id="UP000075346">
    <property type="component" value="Unassembled WGS sequence"/>
</dbReference>
<evidence type="ECO:0000256" key="3">
    <source>
        <dbReference type="ARBA" id="ARBA00023125"/>
    </source>
</evidence>
<feature type="domain" description="Tyr recombinase" evidence="5">
    <location>
        <begin position="201"/>
        <end position="390"/>
    </location>
</feature>
<evidence type="ECO:0000313" key="7">
    <source>
        <dbReference type="Proteomes" id="UP000075346"/>
    </source>
</evidence>
<dbReference type="InterPro" id="IPR010998">
    <property type="entry name" value="Integrase_recombinase_N"/>
</dbReference>
<comment type="similarity">
    <text evidence="1">Belongs to the 'phage' integrase family.</text>
</comment>
<keyword evidence="2" id="KW-0229">DNA integration</keyword>
<dbReference type="GO" id="GO:0015074">
    <property type="term" value="P:DNA integration"/>
    <property type="evidence" value="ECO:0007669"/>
    <property type="project" value="UniProtKB-KW"/>
</dbReference>
<dbReference type="Gene3D" id="1.10.443.10">
    <property type="entry name" value="Intergrase catalytic core"/>
    <property type="match status" value="1"/>
</dbReference>
<dbReference type="PANTHER" id="PTHR30629:SF2">
    <property type="entry name" value="PROPHAGE INTEGRASE INTS-RELATED"/>
    <property type="match status" value="1"/>
</dbReference>
<proteinExistence type="inferred from homology"/>
<evidence type="ECO:0000256" key="1">
    <source>
        <dbReference type="ARBA" id="ARBA00008857"/>
    </source>
</evidence>
<dbReference type="PROSITE" id="PS51898">
    <property type="entry name" value="TYR_RECOMBINASE"/>
    <property type="match status" value="1"/>
</dbReference>
<dbReference type="Gene3D" id="3.30.160.390">
    <property type="entry name" value="Integrase, DNA-binding domain"/>
    <property type="match status" value="1"/>
</dbReference>
<protein>
    <submittedName>
        <fullName evidence="6">Integrase</fullName>
    </submittedName>
</protein>
<dbReference type="InterPro" id="IPR050808">
    <property type="entry name" value="Phage_Integrase"/>
</dbReference>
<dbReference type="AlphaFoldDB" id="A0A151KZ58"/>
<keyword evidence="4" id="KW-0233">DNA recombination</keyword>
<dbReference type="CDD" id="cd00801">
    <property type="entry name" value="INT_P4_C"/>
    <property type="match status" value="1"/>
</dbReference>
<dbReference type="PANTHER" id="PTHR30629">
    <property type="entry name" value="PROPHAGE INTEGRASE"/>
    <property type="match status" value="1"/>
</dbReference>
<dbReference type="GO" id="GO:0006310">
    <property type="term" value="P:DNA recombination"/>
    <property type="evidence" value="ECO:0007669"/>
    <property type="project" value="UniProtKB-KW"/>
</dbReference>
<name>A0A151KZ58_9VIBR</name>
<dbReference type="InterPro" id="IPR013762">
    <property type="entry name" value="Integrase-like_cat_sf"/>
</dbReference>
<dbReference type="GO" id="GO:0003677">
    <property type="term" value="F:DNA binding"/>
    <property type="evidence" value="ECO:0007669"/>
    <property type="project" value="UniProtKB-KW"/>
</dbReference>
<evidence type="ECO:0000259" key="5">
    <source>
        <dbReference type="PROSITE" id="PS51898"/>
    </source>
</evidence>
<dbReference type="Pfam" id="PF00589">
    <property type="entry name" value="Phage_integrase"/>
    <property type="match status" value="1"/>
</dbReference>
<evidence type="ECO:0000256" key="4">
    <source>
        <dbReference type="ARBA" id="ARBA00023172"/>
    </source>
</evidence>
<sequence>MKLTDAWLRAHQGKPYSGKPEITYKNGLGIRISPKGKISWIYRFLLKGKPTKMKIGDYPAMKIKEACEERDRLAELVQNNMDPRNKTAIRLVARDPVTMSQLIDHYAENTLQRKNMRWKAIASMLRTSVNPYVGDYDVSKLELADFVELLNRERERAGGKHSGRLLSRLKTLMTYGVRNGYLKYNVLTPLTVPDVGEVPQPRKVKLTDIEIGALWCKIQAMPYPMCIVNLFSLSMIFAPRTVELRMAKKSHIDWEKKVWIVPEENNKMRGKGGGDIVRPIPRLAEEILRRQIALYPEAEYLFPQYFVYKDAPIDSSTPIRQSAKLAEAMEKEGFTGTKNHDMRRTARNAWEKLKFPYHVSESMLGHKVHTGTQAHYVDYGYVDEQRECYERWCDYILEMKDLYEKNSVVSIKRAVSN</sequence>
<dbReference type="Pfam" id="PF13356">
    <property type="entry name" value="Arm-DNA-bind_3"/>
    <property type="match status" value="1"/>
</dbReference>
<accession>A0A151KZ58</accession>
<evidence type="ECO:0000256" key="2">
    <source>
        <dbReference type="ARBA" id="ARBA00022908"/>
    </source>
</evidence>
<keyword evidence="3" id="KW-0238">DNA-binding</keyword>
<dbReference type="Gene3D" id="1.10.150.130">
    <property type="match status" value="1"/>
</dbReference>
<dbReference type="InterPro" id="IPR002104">
    <property type="entry name" value="Integrase_catalytic"/>
</dbReference>
<dbReference type="InterPro" id="IPR038488">
    <property type="entry name" value="Integrase_DNA-bd_sf"/>
</dbReference>
<dbReference type="InterPro" id="IPR025166">
    <property type="entry name" value="Integrase_DNA_bind_dom"/>
</dbReference>
<reference evidence="7" key="1">
    <citation type="submission" date="2015-12" db="EMBL/GenBank/DDBJ databases">
        <authorList>
            <person name="Shamseldin A."/>
            <person name="Moawad H."/>
            <person name="Abd El-Rahim W.M."/>
            <person name="Sadowsky M.J."/>
        </authorList>
    </citation>
    <scope>NUCLEOTIDE SEQUENCE [LARGE SCALE GENOMIC DNA]</scope>
    <source>
        <strain evidence="7">2538-88</strain>
    </source>
</reference>
<dbReference type="RefSeq" id="WP_061896907.1">
    <property type="nucleotide sequence ID" value="NZ_LOBR01000032.1"/>
</dbReference>